<accession>A0A2X2CVX1</accession>
<dbReference type="Gene3D" id="2.20.70.10">
    <property type="match status" value="1"/>
</dbReference>
<reference evidence="6 10" key="3">
    <citation type="submission" date="2020-11" db="EMBL/GenBank/DDBJ databases">
        <title>Enhanced detection system for hospital associated transmission using whole genome sequencing surveillance.</title>
        <authorList>
            <person name="Harrison L.H."/>
            <person name="Van Tyne D."/>
            <person name="Marsh J.W."/>
            <person name="Griffith M.P."/>
            <person name="Snyder D.J."/>
            <person name="Cooper V.S."/>
            <person name="Mustapha M."/>
        </authorList>
    </citation>
    <scope>NUCLEOTIDE SEQUENCE [LARGE SCALE GENOMIC DNA]</scope>
    <source>
        <strain evidence="6 10">PSB00013</strain>
    </source>
</reference>
<evidence type="ECO:0000313" key="10">
    <source>
        <dbReference type="Proteomes" id="UP000638986"/>
    </source>
</evidence>
<dbReference type="Proteomes" id="UP000250443">
    <property type="component" value="Unassembled WGS sequence"/>
</dbReference>
<dbReference type="Proteomes" id="UP000638986">
    <property type="component" value="Unassembled WGS sequence"/>
</dbReference>
<name>A0A2X2CVX1_PSELU</name>
<dbReference type="GO" id="GO:0016787">
    <property type="term" value="F:hydrolase activity"/>
    <property type="evidence" value="ECO:0007669"/>
    <property type="project" value="UniProtKB-KW"/>
</dbReference>
<feature type="domain" description="Nudix hydrolase" evidence="4">
    <location>
        <begin position="36"/>
        <end position="159"/>
    </location>
</feature>
<dbReference type="InterPro" id="IPR020476">
    <property type="entry name" value="Nudix_hydrolase"/>
</dbReference>
<dbReference type="InterPro" id="IPR000086">
    <property type="entry name" value="NUDIX_hydrolase_dom"/>
</dbReference>
<gene>
    <name evidence="7" type="primary">nudC_2</name>
    <name evidence="6" type="ORF">I5Q09_15590</name>
    <name evidence="5" type="ORF">IRZ65_00310</name>
    <name evidence="7" type="ORF">NCTC11842_03348</name>
</gene>
<proteinExistence type="predicted"/>
<comment type="cofactor">
    <cofactor evidence="1">
        <name>Mg(2+)</name>
        <dbReference type="ChEBI" id="CHEBI:18420"/>
    </cofactor>
</comment>
<keyword evidence="3" id="KW-0460">Magnesium</keyword>
<organism evidence="7 8">
    <name type="scientific">Pseudomonas luteola</name>
    <dbReference type="NCBI Taxonomy" id="47886"/>
    <lineage>
        <taxon>Bacteria</taxon>
        <taxon>Pseudomonadati</taxon>
        <taxon>Pseudomonadota</taxon>
        <taxon>Gammaproteobacteria</taxon>
        <taxon>Pseudomonadales</taxon>
        <taxon>Pseudomonadaceae</taxon>
        <taxon>Pseudomonas</taxon>
    </lineage>
</organism>
<dbReference type="PANTHER" id="PTHR43222:SF2">
    <property type="entry name" value="NUDIX HYDROLASE 23, CHLOROPLASTIC"/>
    <property type="match status" value="1"/>
</dbReference>
<keyword evidence="9" id="KW-1185">Reference proteome</keyword>
<dbReference type="SUPFAM" id="SSF55811">
    <property type="entry name" value="Nudix"/>
    <property type="match status" value="1"/>
</dbReference>
<dbReference type="EMBL" id="UAUF01000013">
    <property type="protein sequence ID" value="SPZ09766.1"/>
    <property type="molecule type" value="Genomic_DNA"/>
</dbReference>
<protein>
    <submittedName>
        <fullName evidence="7">MutT/nudix family protein</fullName>
        <ecNumber evidence="7">3.6.1.22</ecNumber>
    </submittedName>
    <submittedName>
        <fullName evidence="5">NUDIX hydrolase</fullName>
    </submittedName>
</protein>
<evidence type="ECO:0000313" key="9">
    <source>
        <dbReference type="Proteomes" id="UP000626180"/>
    </source>
</evidence>
<dbReference type="InterPro" id="IPR029401">
    <property type="entry name" value="Nudix_N"/>
</dbReference>
<dbReference type="PANTHER" id="PTHR43222">
    <property type="entry name" value="NUDIX HYDROLASE 23"/>
    <property type="match status" value="1"/>
</dbReference>
<evidence type="ECO:0000313" key="6">
    <source>
        <dbReference type="EMBL" id="MBH3440108.1"/>
    </source>
</evidence>
<dbReference type="AlphaFoldDB" id="A0A2X2CVX1"/>
<keyword evidence="2 7" id="KW-0378">Hydrolase</keyword>
<dbReference type="GeneID" id="300266870"/>
<evidence type="ECO:0000313" key="5">
    <source>
        <dbReference type="EMBL" id="MBF8639122.1"/>
    </source>
</evidence>
<reference evidence="5 9" key="2">
    <citation type="submission" date="2020-10" db="EMBL/GenBank/DDBJ databases">
        <title>Genome sequences of Pseudomonas isolates.</title>
        <authorList>
            <person name="Wessels L."/>
            <person name="Reich F."/>
            <person name="Hammerl J."/>
        </authorList>
    </citation>
    <scope>NUCLEOTIDE SEQUENCE [LARGE SCALE GENOMIC DNA]</scope>
    <source>
        <strain evidence="5 9">20-MO00624-0</strain>
    </source>
</reference>
<dbReference type="PROSITE" id="PS51462">
    <property type="entry name" value="NUDIX"/>
    <property type="match status" value="1"/>
</dbReference>
<dbReference type="Pfam" id="PF14803">
    <property type="entry name" value="Zn_ribbon_Nudix"/>
    <property type="match status" value="1"/>
</dbReference>
<evidence type="ECO:0000313" key="8">
    <source>
        <dbReference type="Proteomes" id="UP000250443"/>
    </source>
</evidence>
<dbReference type="Proteomes" id="UP000626180">
    <property type="component" value="Unassembled WGS sequence"/>
</dbReference>
<evidence type="ECO:0000313" key="7">
    <source>
        <dbReference type="EMBL" id="SPZ09766.1"/>
    </source>
</evidence>
<dbReference type="CDD" id="cd04511">
    <property type="entry name" value="NUDIX_Hydrolase"/>
    <property type="match status" value="1"/>
</dbReference>
<evidence type="ECO:0000259" key="4">
    <source>
        <dbReference type="PROSITE" id="PS51462"/>
    </source>
</evidence>
<reference evidence="7 8" key="1">
    <citation type="submission" date="2018-06" db="EMBL/GenBank/DDBJ databases">
        <authorList>
            <consortium name="Pathogen Informatics"/>
            <person name="Doyle S."/>
        </authorList>
    </citation>
    <scope>NUCLEOTIDE SEQUENCE [LARGE SCALE GENOMIC DNA]</scope>
    <source>
        <strain evidence="7 8">NCTC11842</strain>
    </source>
</reference>
<dbReference type="EC" id="3.6.1.22" evidence="7"/>
<dbReference type="EMBL" id="JADMCD010000001">
    <property type="protein sequence ID" value="MBF8639122.1"/>
    <property type="molecule type" value="Genomic_DNA"/>
</dbReference>
<evidence type="ECO:0000256" key="1">
    <source>
        <dbReference type="ARBA" id="ARBA00001946"/>
    </source>
</evidence>
<dbReference type="RefSeq" id="WP_010797584.1">
    <property type="nucleotide sequence ID" value="NZ_CP053063.1"/>
</dbReference>
<sequence length="180" mass="20417">MKFCNYCGGTLVQRIPEGDTRPRYICTQCHTVHYQNPRIVAGCLPVWGDKVLLCRRAIEPRRGYWTLPAGFMENGETIEQAAARETWEEACANVGNLKLYTLFDLPHINQVYMLFRGELVGGSFGIGEESLETALFDEADIPWSSLAFPTIARTLECFFADRRTGHYSVHHEGIAPMLER</sequence>
<dbReference type="Pfam" id="PF00293">
    <property type="entry name" value="NUDIX"/>
    <property type="match status" value="1"/>
</dbReference>
<dbReference type="InterPro" id="IPR015797">
    <property type="entry name" value="NUDIX_hydrolase-like_dom_sf"/>
</dbReference>
<evidence type="ECO:0000256" key="3">
    <source>
        <dbReference type="ARBA" id="ARBA00022842"/>
    </source>
</evidence>
<dbReference type="PRINTS" id="PR00502">
    <property type="entry name" value="NUDIXFAMILY"/>
</dbReference>
<dbReference type="EMBL" id="JADTXM010000010">
    <property type="protein sequence ID" value="MBH3440108.1"/>
    <property type="molecule type" value="Genomic_DNA"/>
</dbReference>
<evidence type="ECO:0000256" key="2">
    <source>
        <dbReference type="ARBA" id="ARBA00022801"/>
    </source>
</evidence>
<dbReference type="Gene3D" id="3.90.79.10">
    <property type="entry name" value="Nucleoside Triphosphate Pyrophosphohydrolase"/>
    <property type="match status" value="1"/>
</dbReference>